<accession>A0ABY5D995</accession>
<dbReference type="InterPro" id="IPR038666">
    <property type="entry name" value="SSP1_head-tail_sf"/>
</dbReference>
<reference evidence="1" key="1">
    <citation type="submission" date="2022-06" db="EMBL/GenBank/DDBJ databases">
        <authorList>
            <person name="Ping M."/>
        </authorList>
    </citation>
    <scope>NUCLEOTIDE SEQUENCE</scope>
    <source>
        <strain evidence="1">JCM11759T</strain>
    </source>
</reference>
<name>A0ABY5D995_9ACTN</name>
<dbReference type="NCBIfam" id="TIGR01563">
    <property type="entry name" value="gp16_SPP1"/>
    <property type="match status" value="1"/>
</dbReference>
<organism evidence="1 2">
    <name type="scientific">Nocardiopsis exhalans</name>
    <dbReference type="NCBI Taxonomy" id="163604"/>
    <lineage>
        <taxon>Bacteria</taxon>
        <taxon>Bacillati</taxon>
        <taxon>Actinomycetota</taxon>
        <taxon>Actinomycetes</taxon>
        <taxon>Streptosporangiales</taxon>
        <taxon>Nocardiopsidaceae</taxon>
        <taxon>Nocardiopsis</taxon>
    </lineage>
</organism>
<dbReference type="EMBL" id="CP099837">
    <property type="protein sequence ID" value="USY19722.1"/>
    <property type="molecule type" value="Genomic_DNA"/>
</dbReference>
<dbReference type="InterPro" id="IPR008767">
    <property type="entry name" value="Phage_SPP1_head-tail_adaptor"/>
</dbReference>
<proteinExistence type="predicted"/>
<keyword evidence="2" id="KW-1185">Reference proteome</keyword>
<sequence length="117" mass="12817">MSMPPIGLHLNRRLQHHRRQETSDGSGGVITDWVHLGPVRARVSQATTAERVAAQQAGADHTQPIYLQPRADVRRGDHLRGPEGSWRVTSVYGPSEPVYLRADCELIQGEGPHGTPG</sequence>
<gene>
    <name evidence="1" type="ORF">NE857_31585</name>
</gene>
<protein>
    <submittedName>
        <fullName evidence="1">Phage head closure protein</fullName>
    </submittedName>
</protein>
<dbReference type="RefSeq" id="WP_254418914.1">
    <property type="nucleotide sequence ID" value="NZ_CP099837.1"/>
</dbReference>
<evidence type="ECO:0000313" key="1">
    <source>
        <dbReference type="EMBL" id="USY19722.1"/>
    </source>
</evidence>
<evidence type="ECO:0000313" key="2">
    <source>
        <dbReference type="Proteomes" id="UP001055940"/>
    </source>
</evidence>
<dbReference type="Gene3D" id="2.40.10.270">
    <property type="entry name" value="Bacteriophage SPP1 head-tail adaptor protein"/>
    <property type="match status" value="1"/>
</dbReference>
<dbReference type="Proteomes" id="UP001055940">
    <property type="component" value="Chromosome"/>
</dbReference>
<dbReference type="Pfam" id="PF05521">
    <property type="entry name" value="Phage_HCP"/>
    <property type="match status" value="1"/>
</dbReference>